<feature type="region of interest" description="Disordered" evidence="2">
    <location>
        <begin position="152"/>
        <end position="193"/>
    </location>
</feature>
<dbReference type="EMBL" id="LGTZ01000325">
    <property type="protein sequence ID" value="OJD25756.1"/>
    <property type="molecule type" value="Genomic_DNA"/>
</dbReference>
<dbReference type="STRING" id="1658174.A0A1J9RCP3"/>
<evidence type="ECO:0000313" key="3">
    <source>
        <dbReference type="EMBL" id="OJD25756.1"/>
    </source>
</evidence>
<accession>A0A1J9RCP3</accession>
<reference evidence="3 4" key="1">
    <citation type="submission" date="2015-08" db="EMBL/GenBank/DDBJ databases">
        <title>Emmonsia species relationships and genome sequence.</title>
        <authorList>
            <person name="Cuomo C.A."/>
            <person name="Schwartz I.S."/>
            <person name="Kenyon C."/>
            <person name="De Hoog G.S."/>
            <person name="Govender N.P."/>
            <person name="Botha A."/>
            <person name="Moreno L."/>
            <person name="De Vries M."/>
            <person name="Munoz J.F."/>
            <person name="Stielow J.B."/>
        </authorList>
    </citation>
    <scope>NUCLEOTIDE SEQUENCE [LARGE SCALE GENOMIC DNA]</scope>
    <source>
        <strain evidence="3 4">EI222</strain>
    </source>
</reference>
<evidence type="ECO:0000256" key="2">
    <source>
        <dbReference type="SAM" id="MobiDB-lite"/>
    </source>
</evidence>
<keyword evidence="1" id="KW-0175">Coiled coil</keyword>
<feature type="compositionally biased region" description="Polar residues" evidence="2">
    <location>
        <begin position="44"/>
        <end position="54"/>
    </location>
</feature>
<feature type="coiled-coil region" evidence="1">
    <location>
        <begin position="117"/>
        <end position="151"/>
    </location>
</feature>
<dbReference type="AlphaFoldDB" id="A0A1J9RCP3"/>
<dbReference type="VEuPathDB" id="FungiDB:ACJ73_02880"/>
<name>A0A1J9RCP3_9EURO</name>
<proteinExistence type="predicted"/>
<feature type="compositionally biased region" description="Polar residues" evidence="2">
    <location>
        <begin position="160"/>
        <end position="174"/>
    </location>
</feature>
<organism evidence="3 4">
    <name type="scientific">Blastomyces percursus</name>
    <dbReference type="NCBI Taxonomy" id="1658174"/>
    <lineage>
        <taxon>Eukaryota</taxon>
        <taxon>Fungi</taxon>
        <taxon>Dikarya</taxon>
        <taxon>Ascomycota</taxon>
        <taxon>Pezizomycotina</taxon>
        <taxon>Eurotiomycetes</taxon>
        <taxon>Eurotiomycetidae</taxon>
        <taxon>Onygenales</taxon>
        <taxon>Ajellomycetaceae</taxon>
        <taxon>Blastomyces</taxon>
    </lineage>
</organism>
<keyword evidence="4" id="KW-1185">Reference proteome</keyword>
<dbReference type="Proteomes" id="UP000242791">
    <property type="component" value="Unassembled WGS sequence"/>
</dbReference>
<evidence type="ECO:0000256" key="1">
    <source>
        <dbReference type="SAM" id="Coils"/>
    </source>
</evidence>
<dbReference type="OrthoDB" id="4509126at2759"/>
<evidence type="ECO:0000313" key="4">
    <source>
        <dbReference type="Proteomes" id="UP000242791"/>
    </source>
</evidence>
<protein>
    <submittedName>
        <fullName evidence="3">Uncharacterized protein</fullName>
    </submittedName>
</protein>
<gene>
    <name evidence="3" type="ORF">ACJ73_02880</name>
</gene>
<feature type="region of interest" description="Disordered" evidence="2">
    <location>
        <begin position="19"/>
        <end position="71"/>
    </location>
</feature>
<comment type="caution">
    <text evidence="3">The sequence shown here is derived from an EMBL/GenBank/DDBJ whole genome shotgun (WGS) entry which is preliminary data.</text>
</comment>
<sequence length="224" mass="24520">MPENIESEIDQLPLAAVTRSMSRSVVDDGEQPSVEPRTEDATWINFNSTTRPSATQPKTQKPTRKRRKTDSLTAVQLNGTPSIEFTGNSDGRPNKLDEIAWLVTELKGIIAQQGQAVETLKTCCEELKADQKELIRQNSSLKDEITALRAQVTHRPDQRSWASIASPSGTNGESPTPPPAPTPVSTKADRKDPPLCIRISAAQTSEPMDYGGCSGWRVVIPLFL</sequence>